<feature type="compositionally biased region" description="Basic and acidic residues" evidence="1">
    <location>
        <begin position="205"/>
        <end position="232"/>
    </location>
</feature>
<evidence type="ECO:0000256" key="1">
    <source>
        <dbReference type="SAM" id="MobiDB-lite"/>
    </source>
</evidence>
<dbReference type="AlphaFoldDB" id="A0A5N7MRA2"/>
<feature type="domain" description="Recombinase" evidence="2">
    <location>
        <begin position="40"/>
        <end position="136"/>
    </location>
</feature>
<dbReference type="PANTHER" id="PTHR30461:SF23">
    <property type="entry name" value="DNA RECOMBINASE-RELATED"/>
    <property type="match status" value="1"/>
</dbReference>
<dbReference type="GO" id="GO:0000150">
    <property type="term" value="F:DNA strand exchange activity"/>
    <property type="evidence" value="ECO:0007669"/>
    <property type="project" value="InterPro"/>
</dbReference>
<dbReference type="EMBL" id="VOSK01000240">
    <property type="protein sequence ID" value="MPR29537.1"/>
    <property type="molecule type" value="Genomic_DNA"/>
</dbReference>
<protein>
    <recommendedName>
        <fullName evidence="2">Recombinase domain-containing protein</fullName>
    </recommendedName>
</protein>
<accession>A0A5N7MRA2</accession>
<keyword evidence="4" id="KW-1185">Reference proteome</keyword>
<dbReference type="InterPro" id="IPR050639">
    <property type="entry name" value="SSR_resolvase"/>
</dbReference>
<gene>
    <name evidence="3" type="ORF">FS320_31725</name>
</gene>
<dbReference type="Gene3D" id="3.90.1750.20">
    <property type="entry name" value="Putative Large Serine Recombinase, Chain B, Domain 2"/>
    <property type="match status" value="1"/>
</dbReference>
<dbReference type="Pfam" id="PF07508">
    <property type="entry name" value="Recombinase"/>
    <property type="match status" value="1"/>
</dbReference>
<dbReference type="InterPro" id="IPR038109">
    <property type="entry name" value="DNA_bind_recomb_sf"/>
</dbReference>
<sequence length="232" mass="25407">MDLCHRLAGRSADSKQSTSHVERIQSGPAVHLLSRSGRSYRRGDIAHGLNRDGLRPPRGRVWNASTINGNAERGTGVLNNDLYGGRLVWNRLRMIKDPHTGKRVSRPNPENQWQIVEVPELVIVPKDLYEAVRQKKTVRCQAHPSQQKRQRHLPSGLLRCGCCGAAAVVPVCLLREPTNPTACGSAAQPPPRAALPGSQDFLPGNRRECGPHRAQERDAAPGDAGGIREDLS</sequence>
<dbReference type="GO" id="GO:0003677">
    <property type="term" value="F:DNA binding"/>
    <property type="evidence" value="ECO:0007669"/>
    <property type="project" value="InterPro"/>
</dbReference>
<dbReference type="InterPro" id="IPR011109">
    <property type="entry name" value="DNA_bind_recombinase_dom"/>
</dbReference>
<evidence type="ECO:0000259" key="2">
    <source>
        <dbReference type="Pfam" id="PF07508"/>
    </source>
</evidence>
<reference evidence="3 4" key="1">
    <citation type="journal article" date="2019" name="Syst. Appl. Microbiol.">
        <title>Microvirga tunisiensis sp. nov., a root nodule symbiotic bacterium isolated from Lupinus micranthus and L. luteus grown in Northern Tunisia.</title>
        <authorList>
            <person name="Msaddak A."/>
            <person name="Rejili M."/>
            <person name="Duran D."/>
            <person name="Mars M."/>
            <person name="Palacios J.M."/>
            <person name="Ruiz-Argueso T."/>
            <person name="Rey L."/>
            <person name="Imperial J."/>
        </authorList>
    </citation>
    <scope>NUCLEOTIDE SEQUENCE [LARGE SCALE GENOMIC DNA]</scope>
    <source>
        <strain evidence="3 4">Lmie10</strain>
    </source>
</reference>
<dbReference type="PANTHER" id="PTHR30461">
    <property type="entry name" value="DNA-INVERTASE FROM LAMBDOID PROPHAGE"/>
    <property type="match status" value="1"/>
</dbReference>
<proteinExistence type="predicted"/>
<evidence type="ECO:0000313" key="4">
    <source>
        <dbReference type="Proteomes" id="UP000403266"/>
    </source>
</evidence>
<dbReference type="Proteomes" id="UP000403266">
    <property type="component" value="Unassembled WGS sequence"/>
</dbReference>
<name>A0A5N7MRA2_9HYPH</name>
<feature type="region of interest" description="Disordered" evidence="1">
    <location>
        <begin position="7"/>
        <end position="28"/>
    </location>
</feature>
<evidence type="ECO:0000313" key="3">
    <source>
        <dbReference type="EMBL" id="MPR29537.1"/>
    </source>
</evidence>
<feature type="region of interest" description="Disordered" evidence="1">
    <location>
        <begin position="181"/>
        <end position="232"/>
    </location>
</feature>
<comment type="caution">
    <text evidence="3">The sequence shown here is derived from an EMBL/GenBank/DDBJ whole genome shotgun (WGS) entry which is preliminary data.</text>
</comment>
<organism evidence="3 4">
    <name type="scientific">Microvirga tunisiensis</name>
    <dbReference type="NCBI Taxonomy" id="2108360"/>
    <lineage>
        <taxon>Bacteria</taxon>
        <taxon>Pseudomonadati</taxon>
        <taxon>Pseudomonadota</taxon>
        <taxon>Alphaproteobacteria</taxon>
        <taxon>Hyphomicrobiales</taxon>
        <taxon>Methylobacteriaceae</taxon>
        <taxon>Microvirga</taxon>
    </lineage>
</organism>